<comment type="caution">
    <text evidence="2">The sequence shown here is derived from an EMBL/GenBank/DDBJ whole genome shotgun (WGS) entry which is preliminary data.</text>
</comment>
<evidence type="ECO:0000313" key="3">
    <source>
        <dbReference type="Proteomes" id="UP001597326"/>
    </source>
</evidence>
<sequence>MDTPTEPLSDEEWLACRDRLTPHGSTPAPRPDRARLDRRHLLIGGAGALGLGLLGTAAARAVEHGLPSSSDWVPGAGDGGPAGPHASCVDASALTPSARIGRAKIIYEPSQTARTMRFDPGFLRQLERWMADWDATSRYGGATQLWSYGAHVLKDECRSWHANGRALDISRLRSGGQLLVSARTDLWAQAPAAQQARLRRRYWTLAASLHLHFAYVLTHHFDDLHRNHLHVDNALSGSGMSRFDRSSRVQNQAVQAICQTIWQRSGEISGEWADSRAQVGPVLDQLGLSDLRKQATWQAFLRASVERG</sequence>
<accession>A0ABW4RXC0</accession>
<gene>
    <name evidence="2" type="ORF">ACFSCS_11165</name>
</gene>
<dbReference type="EMBL" id="JBHUFZ010000025">
    <property type="protein sequence ID" value="MFD1890735.1"/>
    <property type="molecule type" value="Genomic_DNA"/>
</dbReference>
<dbReference type="PROSITE" id="PS51318">
    <property type="entry name" value="TAT"/>
    <property type="match status" value="1"/>
</dbReference>
<organism evidence="2 3">
    <name type="scientific">Luteococcus peritonei</name>
    <dbReference type="NCBI Taxonomy" id="88874"/>
    <lineage>
        <taxon>Bacteria</taxon>
        <taxon>Bacillati</taxon>
        <taxon>Actinomycetota</taxon>
        <taxon>Actinomycetes</taxon>
        <taxon>Propionibacteriales</taxon>
        <taxon>Propionibacteriaceae</taxon>
        <taxon>Luteococcus</taxon>
    </lineage>
</organism>
<dbReference type="InterPro" id="IPR009683">
    <property type="entry name" value="Extensin-like_C"/>
</dbReference>
<protein>
    <submittedName>
        <fullName evidence="2">Extensin family protein</fullName>
    </submittedName>
</protein>
<dbReference type="Pfam" id="PF06904">
    <property type="entry name" value="Extensin-like_C"/>
    <property type="match status" value="1"/>
</dbReference>
<name>A0ABW4RXC0_9ACTN</name>
<dbReference type="RefSeq" id="WP_343872047.1">
    <property type="nucleotide sequence ID" value="NZ_BAAAIX010000004.1"/>
</dbReference>
<dbReference type="InterPro" id="IPR006311">
    <property type="entry name" value="TAT_signal"/>
</dbReference>
<dbReference type="Proteomes" id="UP001597326">
    <property type="component" value="Unassembled WGS sequence"/>
</dbReference>
<proteinExistence type="predicted"/>
<feature type="domain" description="Extensin-like C-terminal" evidence="1">
    <location>
        <begin position="155"/>
        <end position="234"/>
    </location>
</feature>
<evidence type="ECO:0000259" key="1">
    <source>
        <dbReference type="Pfam" id="PF06904"/>
    </source>
</evidence>
<reference evidence="3" key="1">
    <citation type="journal article" date="2019" name="Int. J. Syst. Evol. Microbiol.">
        <title>The Global Catalogue of Microorganisms (GCM) 10K type strain sequencing project: providing services to taxonomists for standard genome sequencing and annotation.</title>
        <authorList>
            <consortium name="The Broad Institute Genomics Platform"/>
            <consortium name="The Broad Institute Genome Sequencing Center for Infectious Disease"/>
            <person name="Wu L."/>
            <person name="Ma J."/>
        </authorList>
    </citation>
    <scope>NUCLEOTIDE SEQUENCE [LARGE SCALE GENOMIC DNA]</scope>
    <source>
        <strain evidence="3">CAIM 431</strain>
    </source>
</reference>
<evidence type="ECO:0000313" key="2">
    <source>
        <dbReference type="EMBL" id="MFD1890735.1"/>
    </source>
</evidence>
<keyword evidence="3" id="KW-1185">Reference proteome</keyword>